<proteinExistence type="inferred from homology"/>
<keyword evidence="5 11" id="KW-0963">Cytoplasm</keyword>
<comment type="similarity">
    <text evidence="2 11">Belongs to the TRM44 family.</text>
</comment>
<evidence type="ECO:0000256" key="3">
    <source>
        <dbReference type="ARBA" id="ARBA00012795"/>
    </source>
</evidence>
<evidence type="ECO:0000256" key="12">
    <source>
        <dbReference type="SAM" id="MobiDB-lite"/>
    </source>
</evidence>
<evidence type="ECO:0000256" key="6">
    <source>
        <dbReference type="ARBA" id="ARBA00022603"/>
    </source>
</evidence>
<reference evidence="13" key="1">
    <citation type="submission" date="2020-07" db="EMBL/GenBank/DDBJ databases">
        <title>Draft Genome Sequence of a Deep-Sea Yeast, Naganishia (Cryptococcus) liquefaciens strain N6.</title>
        <authorList>
            <person name="Han Y.W."/>
            <person name="Kajitani R."/>
            <person name="Morimoto H."/>
            <person name="Parhat M."/>
            <person name="Tsubouchi H."/>
            <person name="Bakenova O."/>
            <person name="Ogata M."/>
            <person name="Argunhan B."/>
            <person name="Aoki R."/>
            <person name="Kajiwara S."/>
            <person name="Itoh T."/>
            <person name="Iwasaki H."/>
        </authorList>
    </citation>
    <scope>NUCLEOTIDE SEQUENCE</scope>
    <source>
        <strain evidence="13">N6</strain>
    </source>
</reference>
<dbReference type="Proteomes" id="UP000620104">
    <property type="component" value="Unassembled WGS sequence"/>
</dbReference>
<evidence type="ECO:0000313" key="14">
    <source>
        <dbReference type="Proteomes" id="UP000620104"/>
    </source>
</evidence>
<dbReference type="AlphaFoldDB" id="A0A8H3YG21"/>
<dbReference type="EC" id="2.1.1.211" evidence="3 11"/>
<dbReference type="OrthoDB" id="10047021at2759"/>
<dbReference type="Pfam" id="PF07757">
    <property type="entry name" value="AdoMet_MTase"/>
    <property type="match status" value="1"/>
</dbReference>
<dbReference type="GO" id="GO:0030488">
    <property type="term" value="P:tRNA methylation"/>
    <property type="evidence" value="ECO:0007669"/>
    <property type="project" value="UniProtKB-UniRule"/>
</dbReference>
<comment type="caution">
    <text evidence="13">The sequence shown here is derived from an EMBL/GenBank/DDBJ whole genome shotgun (WGS) entry which is preliminary data.</text>
</comment>
<keyword evidence="9 11" id="KW-0819">tRNA processing</keyword>
<evidence type="ECO:0000256" key="10">
    <source>
        <dbReference type="ARBA" id="ARBA00047957"/>
    </source>
</evidence>
<comment type="function">
    <text evidence="11">Adenosyl-L-methionine (AdoMet)-dependent tRNA (uracil-O(2)-)-methyltransferase.</text>
</comment>
<feature type="region of interest" description="Disordered" evidence="12">
    <location>
        <begin position="1"/>
        <end position="38"/>
    </location>
</feature>
<evidence type="ECO:0000256" key="8">
    <source>
        <dbReference type="ARBA" id="ARBA00022691"/>
    </source>
</evidence>
<name>A0A8H3YG21_9TREE</name>
<comment type="catalytic activity">
    <reaction evidence="10 11">
        <text>uridine(44) in tRNA(Ser) + S-adenosyl-L-methionine = 2'-O-methyluridine(44) in tRNA(Ser) + S-adenosyl-L-homocysteine + H(+)</text>
        <dbReference type="Rhea" id="RHEA:43100"/>
        <dbReference type="Rhea" id="RHEA-COMP:10339"/>
        <dbReference type="Rhea" id="RHEA-COMP:10340"/>
        <dbReference type="ChEBI" id="CHEBI:15378"/>
        <dbReference type="ChEBI" id="CHEBI:57856"/>
        <dbReference type="ChEBI" id="CHEBI:59789"/>
        <dbReference type="ChEBI" id="CHEBI:65315"/>
        <dbReference type="ChEBI" id="CHEBI:74478"/>
        <dbReference type="EC" id="2.1.1.211"/>
    </reaction>
</comment>
<dbReference type="GO" id="GO:0141101">
    <property type="term" value="F:tRNA(Ser) (uridine(44)-2'-O-)-methyltransferase activity"/>
    <property type="evidence" value="ECO:0007669"/>
    <property type="project" value="UniProtKB-EC"/>
</dbReference>
<evidence type="ECO:0000256" key="1">
    <source>
        <dbReference type="ARBA" id="ARBA00004496"/>
    </source>
</evidence>
<evidence type="ECO:0000256" key="9">
    <source>
        <dbReference type="ARBA" id="ARBA00022694"/>
    </source>
</evidence>
<dbReference type="PANTHER" id="PTHR21210">
    <property type="entry name" value="TRNA (URACIL-O(2)-)-METHYLTRANSFERASE-RELATED"/>
    <property type="match status" value="1"/>
</dbReference>
<dbReference type="EMBL" id="BLZA01000019">
    <property type="protein sequence ID" value="GHJ86787.1"/>
    <property type="molecule type" value="Genomic_DNA"/>
</dbReference>
<keyword evidence="6 11" id="KW-0489">Methyltransferase</keyword>
<protein>
    <recommendedName>
        <fullName evidence="4 11">tRNA (uracil-O(2)-)-methyltransferase</fullName>
        <ecNumber evidence="3 11">2.1.1.211</ecNumber>
    </recommendedName>
</protein>
<dbReference type="GO" id="GO:0005737">
    <property type="term" value="C:cytoplasm"/>
    <property type="evidence" value="ECO:0007669"/>
    <property type="project" value="UniProtKB-SubCell"/>
</dbReference>
<evidence type="ECO:0000256" key="5">
    <source>
        <dbReference type="ARBA" id="ARBA00022490"/>
    </source>
</evidence>
<dbReference type="InterPro" id="IPR011671">
    <property type="entry name" value="tRNA_uracil_MeTrfase"/>
</dbReference>
<evidence type="ECO:0000256" key="11">
    <source>
        <dbReference type="RuleBase" id="RU368004"/>
    </source>
</evidence>
<keyword evidence="14" id="KW-1185">Reference proteome</keyword>
<evidence type="ECO:0000256" key="2">
    <source>
        <dbReference type="ARBA" id="ARBA00009056"/>
    </source>
</evidence>
<sequence>MATRAELKHAGSPGSPAQPRPRFTPTATSPENRDLSASDESGWIDVIQAPCYFSRGVFFDTLAELCLHPERNSSNILRADIIADERMNDQDAEEVVEGDHSEQPRWTFIPPPGYRRARIIRRRILPRRPTRDASLEQDCIFYHSFGDASSGERGLLVMVPHVDVKENVPYYHPVLRKLAFRYSAPPLSHGAWKAAGESANALTYDQQPEIRGTISVSILPFVDELAPMTPTTAREGQVLSSDVLPNRTYRTCLHLLETLHKHGWGRLTGYQKRVVHDVIIEKTSFQDLYLIMKERHKHLDSRVKKVRSNILEDLKRHVWKDVAVACFLMLLWKDMYPRCELAETESIEPETLKDKPWLEWGRPEGGFLDLGCGNGLLVHILVTEGYHGKGLELRSRKTWPNYPKQTQDALMEMPINPEQWFPASLEEWFSGSWHGKNTCPIVEGSFLIGNHADEMTVSVPISRFVRRSKWIPPRQPWIPLLSLLPSNPVPYLSLPCCLHALNAPFTLTKFVPPFEHPSAPERGFGHGLDEGESRYKTYLMWLGWSGLMCGWTWEKEGMRVPSTKGWGIIARSRWTSSRSEDDACRKWVFSQVTQVRQTGGFSVREKEGNSH</sequence>
<keyword evidence="7 11" id="KW-0808">Transferase</keyword>
<comment type="subcellular location">
    <subcellularLocation>
        <location evidence="1 11">Cytoplasm</location>
    </subcellularLocation>
</comment>
<accession>A0A8H3YG21</accession>
<keyword evidence="8 11" id="KW-0949">S-adenosyl-L-methionine</keyword>
<dbReference type="PANTHER" id="PTHR21210:SF0">
    <property type="entry name" value="TRNA (URACIL-O(2)-)-METHYLTRANSFERASE-RELATED"/>
    <property type="match status" value="1"/>
</dbReference>
<organism evidence="13 14">
    <name type="scientific">Naganishia liquefaciens</name>
    <dbReference type="NCBI Taxonomy" id="104408"/>
    <lineage>
        <taxon>Eukaryota</taxon>
        <taxon>Fungi</taxon>
        <taxon>Dikarya</taxon>
        <taxon>Basidiomycota</taxon>
        <taxon>Agaricomycotina</taxon>
        <taxon>Tremellomycetes</taxon>
        <taxon>Filobasidiales</taxon>
        <taxon>Filobasidiaceae</taxon>
        <taxon>Naganishia</taxon>
    </lineage>
</organism>
<evidence type="ECO:0000256" key="4">
    <source>
        <dbReference type="ARBA" id="ARBA00017788"/>
    </source>
</evidence>
<evidence type="ECO:0000256" key="7">
    <source>
        <dbReference type="ARBA" id="ARBA00022679"/>
    </source>
</evidence>
<evidence type="ECO:0000313" key="13">
    <source>
        <dbReference type="EMBL" id="GHJ86787.1"/>
    </source>
</evidence>
<gene>
    <name evidence="13" type="ORF">NliqN6_3189</name>
</gene>